<evidence type="ECO:0000256" key="2">
    <source>
        <dbReference type="SAM" id="MobiDB-lite"/>
    </source>
</evidence>
<dbReference type="GO" id="GO:0016787">
    <property type="term" value="F:hydrolase activity"/>
    <property type="evidence" value="ECO:0007669"/>
    <property type="project" value="UniProtKB-KW"/>
</dbReference>
<name>A0A9E8NDN4_9BACT</name>
<reference evidence="4" key="1">
    <citation type="submission" date="2022-11" db="EMBL/GenBank/DDBJ databases">
        <title>Dyadobacter pollutisoli sp. nov., isolated from plastic dumped soil.</title>
        <authorList>
            <person name="Kim J.M."/>
            <person name="Kim K.R."/>
            <person name="Lee J.K."/>
            <person name="Hao L."/>
            <person name="Jeon C.O."/>
        </authorList>
    </citation>
    <scope>NUCLEOTIDE SEQUENCE</scope>
    <source>
        <strain evidence="4">U1</strain>
    </source>
</reference>
<dbReference type="KEGG" id="dpf:ON006_12845"/>
<dbReference type="RefSeq" id="WP_244820192.1">
    <property type="nucleotide sequence ID" value="NZ_CP112998.1"/>
</dbReference>
<keyword evidence="5" id="KW-1185">Reference proteome</keyword>
<gene>
    <name evidence="4" type="ORF">ON006_12845</name>
</gene>
<evidence type="ECO:0000259" key="3">
    <source>
        <dbReference type="Pfam" id="PF00561"/>
    </source>
</evidence>
<sequence>MKSLFLLNRTFSQSWNRLFYISALLITLVACDTKKGDQASAPEKADSTAASVAVPPADPPANFKHETATVNGIKIHYVIGGKGEPLLLVHGFGQNWFMWNRLLPELSKHFTVIAPDLRGVGESDKPETGYDKKTMATDLHELMKKLGYSNINLAGHDIGLMVAYAYAAQFPTDVKKIALMDALLPGIEPVWSQVSAGAWWFGFFGWPASGSIVAGREREFLTNFWPMVGHVKDPFTKQETDEFIRAYAVSGGTTGAFHWFGAFPQDGKDNVELAKHKLPMPLLALGGEYFAAAFLKDHSKLVATHVTEAKIPGSGHWVVQENTAAVQKALMDFFMADSTKAQ</sequence>
<accession>A0A9E8NDN4</accession>
<proteinExistence type="predicted"/>
<dbReference type="Gene3D" id="3.40.50.1820">
    <property type="entry name" value="alpha/beta hydrolase"/>
    <property type="match status" value="1"/>
</dbReference>
<dbReference type="Proteomes" id="UP001164653">
    <property type="component" value="Chromosome"/>
</dbReference>
<feature type="domain" description="AB hydrolase-1" evidence="3">
    <location>
        <begin position="85"/>
        <end position="190"/>
    </location>
</feature>
<dbReference type="AlphaFoldDB" id="A0A9E8NDN4"/>
<protein>
    <submittedName>
        <fullName evidence="4">Alpha/beta hydrolase</fullName>
    </submittedName>
</protein>
<dbReference type="PANTHER" id="PTHR43329">
    <property type="entry name" value="EPOXIDE HYDROLASE"/>
    <property type="match status" value="1"/>
</dbReference>
<dbReference type="InterPro" id="IPR000639">
    <property type="entry name" value="Epox_hydrolase-like"/>
</dbReference>
<evidence type="ECO:0000313" key="5">
    <source>
        <dbReference type="Proteomes" id="UP001164653"/>
    </source>
</evidence>
<dbReference type="EMBL" id="CP112998">
    <property type="protein sequence ID" value="WAC14824.1"/>
    <property type="molecule type" value="Genomic_DNA"/>
</dbReference>
<dbReference type="InterPro" id="IPR000073">
    <property type="entry name" value="AB_hydrolase_1"/>
</dbReference>
<keyword evidence="1 4" id="KW-0378">Hydrolase</keyword>
<dbReference type="PRINTS" id="PR00412">
    <property type="entry name" value="EPOXHYDRLASE"/>
</dbReference>
<dbReference type="Pfam" id="PF00561">
    <property type="entry name" value="Abhydrolase_1"/>
    <property type="match status" value="1"/>
</dbReference>
<organism evidence="4 5">
    <name type="scientific">Dyadobacter pollutisoli</name>
    <dbReference type="NCBI Taxonomy" id="2910158"/>
    <lineage>
        <taxon>Bacteria</taxon>
        <taxon>Pseudomonadati</taxon>
        <taxon>Bacteroidota</taxon>
        <taxon>Cytophagia</taxon>
        <taxon>Cytophagales</taxon>
        <taxon>Spirosomataceae</taxon>
        <taxon>Dyadobacter</taxon>
    </lineage>
</organism>
<evidence type="ECO:0000256" key="1">
    <source>
        <dbReference type="ARBA" id="ARBA00022801"/>
    </source>
</evidence>
<dbReference type="PRINTS" id="PR00111">
    <property type="entry name" value="ABHYDROLASE"/>
</dbReference>
<feature type="region of interest" description="Disordered" evidence="2">
    <location>
        <begin position="38"/>
        <end position="58"/>
    </location>
</feature>
<evidence type="ECO:0000313" key="4">
    <source>
        <dbReference type="EMBL" id="WAC14824.1"/>
    </source>
</evidence>
<dbReference type="SUPFAM" id="SSF53474">
    <property type="entry name" value="alpha/beta-Hydrolases"/>
    <property type="match status" value="1"/>
</dbReference>
<dbReference type="InterPro" id="IPR029058">
    <property type="entry name" value="AB_hydrolase_fold"/>
</dbReference>
<dbReference type="PROSITE" id="PS51257">
    <property type="entry name" value="PROKAR_LIPOPROTEIN"/>
    <property type="match status" value="1"/>
</dbReference>